<dbReference type="EMBL" id="JACGWJ010000302">
    <property type="protein sequence ID" value="KAL0293501.1"/>
    <property type="molecule type" value="Genomic_DNA"/>
</dbReference>
<evidence type="ECO:0000313" key="3">
    <source>
        <dbReference type="EMBL" id="KAL0293501.1"/>
    </source>
</evidence>
<reference evidence="3" key="2">
    <citation type="journal article" date="2024" name="Plant">
        <title>Genomic evolution and insights into agronomic trait innovations of Sesamum species.</title>
        <authorList>
            <person name="Miao H."/>
            <person name="Wang L."/>
            <person name="Qu L."/>
            <person name="Liu H."/>
            <person name="Sun Y."/>
            <person name="Le M."/>
            <person name="Wang Q."/>
            <person name="Wei S."/>
            <person name="Zheng Y."/>
            <person name="Lin W."/>
            <person name="Duan Y."/>
            <person name="Cao H."/>
            <person name="Xiong S."/>
            <person name="Wang X."/>
            <person name="Wei L."/>
            <person name="Li C."/>
            <person name="Ma Q."/>
            <person name="Ju M."/>
            <person name="Zhao R."/>
            <person name="Li G."/>
            <person name="Mu C."/>
            <person name="Tian Q."/>
            <person name="Mei H."/>
            <person name="Zhang T."/>
            <person name="Gao T."/>
            <person name="Zhang H."/>
        </authorList>
    </citation>
    <scope>NUCLEOTIDE SEQUENCE</scope>
    <source>
        <strain evidence="3">G02</strain>
    </source>
</reference>
<dbReference type="InterPro" id="IPR039537">
    <property type="entry name" value="Retrotran_Ty1/copia-like"/>
</dbReference>
<dbReference type="Pfam" id="PF25597">
    <property type="entry name" value="SH3_retrovirus"/>
    <property type="match status" value="1"/>
</dbReference>
<evidence type="ECO:0000256" key="1">
    <source>
        <dbReference type="SAM" id="MobiDB-lite"/>
    </source>
</evidence>
<dbReference type="InterPro" id="IPR057670">
    <property type="entry name" value="SH3_retrovirus"/>
</dbReference>
<protein>
    <submittedName>
        <fullName evidence="3">Copia protein</fullName>
    </submittedName>
</protein>
<feature type="domain" description="Retroviral polymerase SH3-like" evidence="2">
    <location>
        <begin position="47"/>
        <end position="107"/>
    </location>
</feature>
<gene>
    <name evidence="3" type="ORF">Sradi_6933200</name>
</gene>
<proteinExistence type="predicted"/>
<organism evidence="3">
    <name type="scientific">Sesamum radiatum</name>
    <name type="common">Black benniseed</name>
    <dbReference type="NCBI Taxonomy" id="300843"/>
    <lineage>
        <taxon>Eukaryota</taxon>
        <taxon>Viridiplantae</taxon>
        <taxon>Streptophyta</taxon>
        <taxon>Embryophyta</taxon>
        <taxon>Tracheophyta</taxon>
        <taxon>Spermatophyta</taxon>
        <taxon>Magnoliopsida</taxon>
        <taxon>eudicotyledons</taxon>
        <taxon>Gunneridae</taxon>
        <taxon>Pentapetalae</taxon>
        <taxon>asterids</taxon>
        <taxon>lamiids</taxon>
        <taxon>Lamiales</taxon>
        <taxon>Pedaliaceae</taxon>
        <taxon>Sesamum</taxon>
    </lineage>
</organism>
<accession>A0AAW2JIE6</accession>
<feature type="compositionally biased region" description="Polar residues" evidence="1">
    <location>
        <begin position="146"/>
        <end position="158"/>
    </location>
</feature>
<dbReference type="PANTHER" id="PTHR42648:SF31">
    <property type="entry name" value="RNA-DIRECTED DNA POLYMERASE"/>
    <property type="match status" value="1"/>
</dbReference>
<dbReference type="PANTHER" id="PTHR42648">
    <property type="entry name" value="TRANSPOSASE, PUTATIVE-RELATED"/>
    <property type="match status" value="1"/>
</dbReference>
<feature type="region of interest" description="Disordered" evidence="1">
    <location>
        <begin position="137"/>
        <end position="163"/>
    </location>
</feature>
<sequence length="292" mass="32930">MFWLEAILTTTYILNRLPSAILKRKTPYEILYNKAPDYTYLKVFGTLCFSNNNLPSKGKFGTRGIKCVFLSYAQGHKGYKLYDLNKHTIKISRNVTFYEDIFPYAGQQQHPITCPIPVAAEDQDECLSKTPTIIESDSETLGDPNMANTQTTPTFRQSSRTHDRPTWMQDFQCDFLAADRTLPVITAYNPAHACFLASLTNVQESRSFLQAQSTNDGRKPCKHRVRILGEKPDMVSRDARALGTLDAHSAAQPLNPADRLRRQTLGFRSLRVLGVGLLSCTCCKDIIYFPSS</sequence>
<name>A0AAW2JIE6_SESRA</name>
<evidence type="ECO:0000259" key="2">
    <source>
        <dbReference type="Pfam" id="PF25597"/>
    </source>
</evidence>
<reference evidence="3" key="1">
    <citation type="submission" date="2020-06" db="EMBL/GenBank/DDBJ databases">
        <authorList>
            <person name="Li T."/>
            <person name="Hu X."/>
            <person name="Zhang T."/>
            <person name="Song X."/>
            <person name="Zhang H."/>
            <person name="Dai N."/>
            <person name="Sheng W."/>
            <person name="Hou X."/>
            <person name="Wei L."/>
        </authorList>
    </citation>
    <scope>NUCLEOTIDE SEQUENCE</scope>
    <source>
        <strain evidence="3">G02</strain>
        <tissue evidence="3">Leaf</tissue>
    </source>
</reference>
<dbReference type="AlphaFoldDB" id="A0AAW2JIE6"/>
<comment type="caution">
    <text evidence="3">The sequence shown here is derived from an EMBL/GenBank/DDBJ whole genome shotgun (WGS) entry which is preliminary data.</text>
</comment>